<reference evidence="2 3" key="1">
    <citation type="journal article" date="2018" name="Front. Microbiol.">
        <title>Genome-Wide Analysis of Corynespora cassiicola Leaf Fall Disease Putative Effectors.</title>
        <authorList>
            <person name="Lopez D."/>
            <person name="Ribeiro S."/>
            <person name="Label P."/>
            <person name="Fumanal B."/>
            <person name="Venisse J.S."/>
            <person name="Kohler A."/>
            <person name="de Oliveira R.R."/>
            <person name="Labutti K."/>
            <person name="Lipzen A."/>
            <person name="Lail K."/>
            <person name="Bauer D."/>
            <person name="Ohm R.A."/>
            <person name="Barry K.W."/>
            <person name="Spatafora J."/>
            <person name="Grigoriev I.V."/>
            <person name="Martin F.M."/>
            <person name="Pujade-Renaud V."/>
        </authorList>
    </citation>
    <scope>NUCLEOTIDE SEQUENCE [LARGE SCALE GENOMIC DNA]</scope>
    <source>
        <strain evidence="2 3">Philippines</strain>
    </source>
</reference>
<name>A0A2T2NNI5_CORCC</name>
<keyword evidence="1" id="KW-0472">Membrane</keyword>
<evidence type="ECO:0000313" key="2">
    <source>
        <dbReference type="EMBL" id="PSN66628.1"/>
    </source>
</evidence>
<dbReference type="EMBL" id="KZ678135">
    <property type="protein sequence ID" value="PSN66628.1"/>
    <property type="molecule type" value="Genomic_DNA"/>
</dbReference>
<keyword evidence="3" id="KW-1185">Reference proteome</keyword>
<evidence type="ECO:0000313" key="3">
    <source>
        <dbReference type="Proteomes" id="UP000240883"/>
    </source>
</evidence>
<keyword evidence="1" id="KW-0812">Transmembrane</keyword>
<keyword evidence="1" id="KW-1133">Transmembrane helix</keyword>
<gene>
    <name evidence="2" type="ORF">BS50DRAFT_587727</name>
</gene>
<accession>A0A2T2NNI5</accession>
<evidence type="ECO:0000256" key="1">
    <source>
        <dbReference type="SAM" id="Phobius"/>
    </source>
</evidence>
<feature type="transmembrane region" description="Helical" evidence="1">
    <location>
        <begin position="53"/>
        <end position="75"/>
    </location>
</feature>
<dbReference type="Proteomes" id="UP000240883">
    <property type="component" value="Unassembled WGS sequence"/>
</dbReference>
<sequence length="119" mass="12932">MLRVGTMINTLMSLPKVKTHVNTIAQGLESAIGAAVQDAKVQSAITQIETTMWYGKCAAICISMFFLSLTLRILVQLGKLPCVLRLAMATDDTSSSIVQGGVVYWSDGHFLRLITSRTL</sequence>
<protein>
    <submittedName>
        <fullName evidence="2">Uncharacterized protein</fullName>
    </submittedName>
</protein>
<organism evidence="2 3">
    <name type="scientific">Corynespora cassiicola Philippines</name>
    <dbReference type="NCBI Taxonomy" id="1448308"/>
    <lineage>
        <taxon>Eukaryota</taxon>
        <taxon>Fungi</taxon>
        <taxon>Dikarya</taxon>
        <taxon>Ascomycota</taxon>
        <taxon>Pezizomycotina</taxon>
        <taxon>Dothideomycetes</taxon>
        <taxon>Pleosporomycetidae</taxon>
        <taxon>Pleosporales</taxon>
        <taxon>Corynesporascaceae</taxon>
        <taxon>Corynespora</taxon>
    </lineage>
</organism>
<dbReference type="AlphaFoldDB" id="A0A2T2NNI5"/>
<proteinExistence type="predicted"/>